<dbReference type="PANTHER" id="PTHR30482">
    <property type="entry name" value="HIGH-AFFINITY BRANCHED-CHAIN AMINO ACID TRANSPORT SYSTEM PERMEASE"/>
    <property type="match status" value="1"/>
</dbReference>
<feature type="transmembrane region" description="Helical" evidence="6">
    <location>
        <begin position="160"/>
        <end position="180"/>
    </location>
</feature>
<keyword evidence="2" id="KW-1003">Cell membrane</keyword>
<accession>A0A2R8C098</accession>
<proteinExistence type="predicted"/>
<dbReference type="PANTHER" id="PTHR30482:SF17">
    <property type="entry name" value="ABC TRANSPORTER ATP-BINDING PROTEIN"/>
    <property type="match status" value="1"/>
</dbReference>
<dbReference type="AlphaFoldDB" id="A0A2R8C098"/>
<keyword evidence="3 6" id="KW-0812">Transmembrane</keyword>
<evidence type="ECO:0000313" key="7">
    <source>
        <dbReference type="EMBL" id="SPJ25799.1"/>
    </source>
</evidence>
<feature type="transmembrane region" description="Helical" evidence="6">
    <location>
        <begin position="9"/>
        <end position="26"/>
    </location>
</feature>
<evidence type="ECO:0000256" key="3">
    <source>
        <dbReference type="ARBA" id="ARBA00022692"/>
    </source>
</evidence>
<evidence type="ECO:0000256" key="5">
    <source>
        <dbReference type="ARBA" id="ARBA00023136"/>
    </source>
</evidence>
<protein>
    <recommendedName>
        <fullName evidence="9">High-affinity branched-chain amino acid transport system permease protein LivH</fullName>
    </recommendedName>
</protein>
<feature type="transmembrane region" description="Helical" evidence="6">
    <location>
        <begin position="32"/>
        <end position="49"/>
    </location>
</feature>
<dbReference type="CDD" id="cd06581">
    <property type="entry name" value="TM_PBP1_LivM_like"/>
    <property type="match status" value="1"/>
</dbReference>
<gene>
    <name evidence="7" type="ORF">PAA8504_03650</name>
</gene>
<dbReference type="Pfam" id="PF02653">
    <property type="entry name" value="BPD_transp_2"/>
    <property type="match status" value="1"/>
</dbReference>
<dbReference type="GO" id="GO:0015658">
    <property type="term" value="F:branched-chain amino acid transmembrane transporter activity"/>
    <property type="evidence" value="ECO:0007669"/>
    <property type="project" value="InterPro"/>
</dbReference>
<name>A0A2R8C098_9RHOB</name>
<dbReference type="GO" id="GO:0005886">
    <property type="term" value="C:plasma membrane"/>
    <property type="evidence" value="ECO:0007669"/>
    <property type="project" value="UniProtKB-SubCell"/>
</dbReference>
<organism evidence="7 8">
    <name type="scientific">Palleronia abyssalis</name>
    <dbReference type="NCBI Taxonomy" id="1501240"/>
    <lineage>
        <taxon>Bacteria</taxon>
        <taxon>Pseudomonadati</taxon>
        <taxon>Pseudomonadota</taxon>
        <taxon>Alphaproteobacteria</taxon>
        <taxon>Rhodobacterales</taxon>
        <taxon>Roseobacteraceae</taxon>
        <taxon>Palleronia</taxon>
    </lineage>
</organism>
<sequence>MMKTDFRREPLYIAILAVLLIVGFFLPSWLRFLLQTALAGGLVALGVALQMRAGLVNFGQGLYYALGGYAVGMLAAQAGITDIFILLIAAVLVSTVAGIVLGLLLSRYREIFYAMLSLAVSMILYGLLVKAAWLGSTDGFNIPPVSYLGWTPDRAVRPDIYYVTTAVLTVIACLATARYLTSGAGMLCEAVAENEIRLEYLGASPRKVAFIVIVVASALSGLGGGLLAMSTGHVDPLMTNWTTSGGFVFVALLAGRGSTIAPVIGFFLLELVRTYALDLAPNAWQMILGLVMLAVILLLPEGLWSLIERRRKA</sequence>
<dbReference type="InterPro" id="IPR001851">
    <property type="entry name" value="ABC_transp_permease"/>
</dbReference>
<dbReference type="Proteomes" id="UP000244912">
    <property type="component" value="Unassembled WGS sequence"/>
</dbReference>
<evidence type="ECO:0008006" key="9">
    <source>
        <dbReference type="Google" id="ProtNLM"/>
    </source>
</evidence>
<dbReference type="InterPro" id="IPR043428">
    <property type="entry name" value="LivM-like"/>
</dbReference>
<evidence type="ECO:0000256" key="4">
    <source>
        <dbReference type="ARBA" id="ARBA00022989"/>
    </source>
</evidence>
<feature type="transmembrane region" description="Helical" evidence="6">
    <location>
        <begin position="284"/>
        <end position="307"/>
    </location>
</feature>
<keyword evidence="4 6" id="KW-1133">Transmembrane helix</keyword>
<evidence type="ECO:0000256" key="1">
    <source>
        <dbReference type="ARBA" id="ARBA00004651"/>
    </source>
</evidence>
<feature type="transmembrane region" description="Helical" evidence="6">
    <location>
        <begin position="112"/>
        <end position="133"/>
    </location>
</feature>
<feature type="transmembrane region" description="Helical" evidence="6">
    <location>
        <begin position="61"/>
        <end position="78"/>
    </location>
</feature>
<dbReference type="RefSeq" id="WP_219928943.1">
    <property type="nucleotide sequence ID" value="NZ_ONZF01000011.1"/>
</dbReference>
<feature type="transmembrane region" description="Helical" evidence="6">
    <location>
        <begin position="84"/>
        <end position="105"/>
    </location>
</feature>
<evidence type="ECO:0000313" key="8">
    <source>
        <dbReference type="Proteomes" id="UP000244912"/>
    </source>
</evidence>
<reference evidence="8" key="1">
    <citation type="submission" date="2018-03" db="EMBL/GenBank/DDBJ databases">
        <authorList>
            <person name="Rodrigo-Torres L."/>
            <person name="Arahal R. D."/>
            <person name="Lucena T."/>
        </authorList>
    </citation>
    <scope>NUCLEOTIDE SEQUENCE [LARGE SCALE GENOMIC DNA]</scope>
    <source>
        <strain evidence="8">CECT 8504</strain>
    </source>
</reference>
<comment type="subcellular location">
    <subcellularLocation>
        <location evidence="1">Cell membrane</location>
        <topology evidence="1">Multi-pass membrane protein</topology>
    </subcellularLocation>
</comment>
<dbReference type="EMBL" id="ONZF01000011">
    <property type="protein sequence ID" value="SPJ25799.1"/>
    <property type="molecule type" value="Genomic_DNA"/>
</dbReference>
<evidence type="ECO:0000256" key="6">
    <source>
        <dbReference type="SAM" id="Phobius"/>
    </source>
</evidence>
<keyword evidence="8" id="KW-1185">Reference proteome</keyword>
<evidence type="ECO:0000256" key="2">
    <source>
        <dbReference type="ARBA" id="ARBA00022475"/>
    </source>
</evidence>
<keyword evidence="5 6" id="KW-0472">Membrane</keyword>
<feature type="transmembrane region" description="Helical" evidence="6">
    <location>
        <begin position="247"/>
        <end position="272"/>
    </location>
</feature>
<feature type="transmembrane region" description="Helical" evidence="6">
    <location>
        <begin position="208"/>
        <end position="227"/>
    </location>
</feature>